<accession>A0A2P5FDI6</accession>
<keyword evidence="16" id="KW-0325">Glycoprotein</keyword>
<evidence type="ECO:0000256" key="15">
    <source>
        <dbReference type="ARBA" id="ARBA00023170"/>
    </source>
</evidence>
<dbReference type="OrthoDB" id="4062651at2759"/>
<dbReference type="PROSITE" id="PS00108">
    <property type="entry name" value="PROTEIN_KINASE_ST"/>
    <property type="match status" value="1"/>
</dbReference>
<keyword evidence="26" id="KW-1185">Reference proteome</keyword>
<dbReference type="InterPro" id="IPR000719">
    <property type="entry name" value="Prot_kinase_dom"/>
</dbReference>
<reference evidence="26" key="1">
    <citation type="submission" date="2016-06" db="EMBL/GenBank/DDBJ databases">
        <title>Parallel loss of symbiosis genes in relatives of nitrogen-fixing non-legume Parasponia.</title>
        <authorList>
            <person name="Van Velzen R."/>
            <person name="Holmer R."/>
            <person name="Bu F."/>
            <person name="Rutten L."/>
            <person name="Van Zeijl A."/>
            <person name="Liu W."/>
            <person name="Santuari L."/>
            <person name="Cao Q."/>
            <person name="Sharma T."/>
            <person name="Shen D."/>
            <person name="Roswanjaya Y."/>
            <person name="Wardhani T."/>
            <person name="Kalhor M.S."/>
            <person name="Jansen J."/>
            <person name="Van den Hoogen J."/>
            <person name="Gungor B."/>
            <person name="Hartog M."/>
            <person name="Hontelez J."/>
            <person name="Verver J."/>
            <person name="Yang W.-C."/>
            <person name="Schijlen E."/>
            <person name="Repin R."/>
            <person name="Schilthuizen M."/>
            <person name="Schranz E."/>
            <person name="Heidstra R."/>
            <person name="Miyata K."/>
            <person name="Fedorova E."/>
            <person name="Kohlen W."/>
            <person name="Bisseling T."/>
            <person name="Smit S."/>
            <person name="Geurts R."/>
        </authorList>
    </citation>
    <scope>NUCLEOTIDE SEQUENCE [LARGE SCALE GENOMIC DNA]</scope>
    <source>
        <strain evidence="26">cv. RG33-2</strain>
    </source>
</reference>
<dbReference type="GO" id="GO:0030246">
    <property type="term" value="F:carbohydrate binding"/>
    <property type="evidence" value="ECO:0007669"/>
    <property type="project" value="UniProtKB-KW"/>
</dbReference>
<evidence type="ECO:0000256" key="16">
    <source>
        <dbReference type="ARBA" id="ARBA00023180"/>
    </source>
</evidence>
<dbReference type="InterPro" id="IPR001480">
    <property type="entry name" value="Bulb-type_lectin_dom"/>
</dbReference>
<dbReference type="PANTHER" id="PTHR47976">
    <property type="entry name" value="G-TYPE LECTIN S-RECEPTOR-LIKE SERINE/THREONINE-PROTEIN KINASE SD2-5"/>
    <property type="match status" value="1"/>
</dbReference>
<dbReference type="CDD" id="cd14066">
    <property type="entry name" value="STKc_IRAK"/>
    <property type="match status" value="1"/>
</dbReference>
<evidence type="ECO:0000256" key="2">
    <source>
        <dbReference type="ARBA" id="ARBA00022527"/>
    </source>
</evidence>
<keyword evidence="7 22" id="KW-0732">Signal</keyword>
<dbReference type="PROSITE" id="PS50011">
    <property type="entry name" value="PROTEIN_KINASE_DOM"/>
    <property type="match status" value="1"/>
</dbReference>
<comment type="similarity">
    <text evidence="19">Belongs to the protein kinase superfamily. Ser/Thr protein kinase family.</text>
</comment>
<dbReference type="Proteomes" id="UP000237000">
    <property type="component" value="Unassembled WGS sequence"/>
</dbReference>
<evidence type="ECO:0000259" key="23">
    <source>
        <dbReference type="PROSITE" id="PS50011"/>
    </source>
</evidence>
<dbReference type="FunFam" id="1.10.510.10:FF:000248">
    <property type="entry name" value="S-receptor-like kinase 5"/>
    <property type="match status" value="1"/>
</dbReference>
<dbReference type="Pfam" id="PF01453">
    <property type="entry name" value="B_lectin"/>
    <property type="match status" value="1"/>
</dbReference>
<dbReference type="CDD" id="cd00028">
    <property type="entry name" value="B_lectin"/>
    <property type="match status" value="1"/>
</dbReference>
<keyword evidence="11 19" id="KW-0067">ATP-binding</keyword>
<evidence type="ECO:0000256" key="12">
    <source>
        <dbReference type="ARBA" id="ARBA00022989"/>
    </source>
</evidence>
<keyword evidence="5 19" id="KW-0808">Transferase</keyword>
<gene>
    <name evidence="25" type="ORF">TorRG33x02_083700</name>
</gene>
<dbReference type="GO" id="GO:0004674">
    <property type="term" value="F:protein serine/threonine kinase activity"/>
    <property type="evidence" value="ECO:0007669"/>
    <property type="project" value="UniProtKB-KW"/>
</dbReference>
<evidence type="ECO:0000256" key="20">
    <source>
        <dbReference type="PROSITE-ProRule" id="PRU10141"/>
    </source>
</evidence>
<dbReference type="InParanoid" id="A0A2P5FDI6"/>
<keyword evidence="10 19" id="KW-0418">Kinase</keyword>
<comment type="subcellular location">
    <subcellularLocation>
        <location evidence="1">Membrane</location>
        <topology evidence="1">Single-pass type I membrane protein</topology>
    </subcellularLocation>
</comment>
<feature type="domain" description="Protein kinase" evidence="23">
    <location>
        <begin position="559"/>
        <end position="835"/>
    </location>
</feature>
<feature type="chain" id="PRO_5015195300" description="Receptor-like serine/threonine-protein kinase" evidence="22">
    <location>
        <begin position="23"/>
        <end position="847"/>
    </location>
</feature>
<evidence type="ECO:0000256" key="22">
    <source>
        <dbReference type="SAM" id="SignalP"/>
    </source>
</evidence>
<dbReference type="GO" id="GO:0016020">
    <property type="term" value="C:membrane"/>
    <property type="evidence" value="ECO:0007669"/>
    <property type="project" value="UniProtKB-SubCell"/>
</dbReference>
<dbReference type="PIRSF" id="PIRSF000641">
    <property type="entry name" value="SRK"/>
    <property type="match status" value="1"/>
</dbReference>
<evidence type="ECO:0000256" key="17">
    <source>
        <dbReference type="ARBA" id="ARBA00047899"/>
    </source>
</evidence>
<keyword evidence="13 21" id="KW-0472">Membrane</keyword>
<dbReference type="STRING" id="63057.A0A2P5FDI6"/>
<dbReference type="SMART" id="SM00220">
    <property type="entry name" value="S_TKc"/>
    <property type="match status" value="1"/>
</dbReference>
<dbReference type="SMART" id="SM00108">
    <property type="entry name" value="B_lectin"/>
    <property type="match status" value="1"/>
</dbReference>
<evidence type="ECO:0000256" key="9">
    <source>
        <dbReference type="ARBA" id="ARBA00022741"/>
    </source>
</evidence>
<dbReference type="InterPro" id="IPR008271">
    <property type="entry name" value="Ser/Thr_kinase_AS"/>
</dbReference>
<comment type="catalytic activity">
    <reaction evidence="17 19">
        <text>L-threonyl-[protein] + ATP = O-phospho-L-threonyl-[protein] + ADP + H(+)</text>
        <dbReference type="Rhea" id="RHEA:46608"/>
        <dbReference type="Rhea" id="RHEA-COMP:11060"/>
        <dbReference type="Rhea" id="RHEA-COMP:11605"/>
        <dbReference type="ChEBI" id="CHEBI:15378"/>
        <dbReference type="ChEBI" id="CHEBI:30013"/>
        <dbReference type="ChEBI" id="CHEBI:30616"/>
        <dbReference type="ChEBI" id="CHEBI:61977"/>
        <dbReference type="ChEBI" id="CHEBI:456216"/>
        <dbReference type="EC" id="2.7.11.1"/>
    </reaction>
</comment>
<evidence type="ECO:0000313" key="25">
    <source>
        <dbReference type="EMBL" id="PON95847.1"/>
    </source>
</evidence>
<dbReference type="GO" id="GO:0048544">
    <property type="term" value="P:recognition of pollen"/>
    <property type="evidence" value="ECO:0007669"/>
    <property type="project" value="InterPro"/>
</dbReference>
<dbReference type="AlphaFoldDB" id="A0A2P5FDI6"/>
<dbReference type="InterPro" id="IPR000858">
    <property type="entry name" value="S_locus_glycoprot_dom"/>
</dbReference>
<comment type="catalytic activity">
    <reaction evidence="18 19">
        <text>L-seryl-[protein] + ATP = O-phospho-L-seryl-[protein] + ADP + H(+)</text>
        <dbReference type="Rhea" id="RHEA:17989"/>
        <dbReference type="Rhea" id="RHEA-COMP:9863"/>
        <dbReference type="Rhea" id="RHEA-COMP:11604"/>
        <dbReference type="ChEBI" id="CHEBI:15378"/>
        <dbReference type="ChEBI" id="CHEBI:29999"/>
        <dbReference type="ChEBI" id="CHEBI:30616"/>
        <dbReference type="ChEBI" id="CHEBI:83421"/>
        <dbReference type="ChEBI" id="CHEBI:456216"/>
        <dbReference type="EC" id="2.7.11.1"/>
    </reaction>
</comment>
<dbReference type="Gene3D" id="2.90.10.30">
    <property type="match status" value="1"/>
</dbReference>
<evidence type="ECO:0000256" key="6">
    <source>
        <dbReference type="ARBA" id="ARBA00022692"/>
    </source>
</evidence>
<evidence type="ECO:0000256" key="14">
    <source>
        <dbReference type="ARBA" id="ARBA00023157"/>
    </source>
</evidence>
<keyword evidence="8" id="KW-0430">Lectin</keyword>
<dbReference type="InterPro" id="IPR017441">
    <property type="entry name" value="Protein_kinase_ATP_BS"/>
</dbReference>
<keyword evidence="6 21" id="KW-0812">Transmembrane</keyword>
<evidence type="ECO:0000256" key="5">
    <source>
        <dbReference type="ARBA" id="ARBA00022679"/>
    </source>
</evidence>
<dbReference type="PROSITE" id="PS50927">
    <property type="entry name" value="BULB_LECTIN"/>
    <property type="match status" value="1"/>
</dbReference>
<dbReference type="InterPro" id="IPR024171">
    <property type="entry name" value="SRK-like_kinase"/>
</dbReference>
<keyword evidence="4" id="KW-0597">Phosphoprotein</keyword>
<evidence type="ECO:0000256" key="10">
    <source>
        <dbReference type="ARBA" id="ARBA00022777"/>
    </source>
</evidence>
<evidence type="ECO:0000256" key="7">
    <source>
        <dbReference type="ARBA" id="ARBA00022729"/>
    </source>
</evidence>
<keyword evidence="9 19" id="KW-0547">Nucleotide-binding</keyword>
<evidence type="ECO:0000256" key="21">
    <source>
        <dbReference type="SAM" id="Phobius"/>
    </source>
</evidence>
<dbReference type="PANTHER" id="PTHR47976:SF30">
    <property type="entry name" value="RECEPTOR-LIKE SERINE_THREONINE-PROTEIN KINASE"/>
    <property type="match status" value="1"/>
</dbReference>
<dbReference type="Gene3D" id="1.10.510.10">
    <property type="entry name" value="Transferase(Phosphotransferase) domain 1"/>
    <property type="match status" value="1"/>
</dbReference>
<dbReference type="PROSITE" id="PS00107">
    <property type="entry name" value="PROTEIN_KINASE_ATP"/>
    <property type="match status" value="1"/>
</dbReference>
<proteinExistence type="inferred from homology"/>
<evidence type="ECO:0000256" key="8">
    <source>
        <dbReference type="ARBA" id="ARBA00022734"/>
    </source>
</evidence>
<comment type="caution">
    <text evidence="25">The sequence shown here is derived from an EMBL/GenBank/DDBJ whole genome shotgun (WGS) entry which is preliminary data.</text>
</comment>
<keyword evidence="3" id="KW-0245">EGF-like domain</keyword>
<feature type="signal peptide" evidence="22">
    <location>
        <begin position="1"/>
        <end position="22"/>
    </location>
</feature>
<keyword evidence="15 25" id="KW-0675">Receptor</keyword>
<dbReference type="Pfam" id="PF00069">
    <property type="entry name" value="Pkinase"/>
    <property type="match status" value="1"/>
</dbReference>
<evidence type="ECO:0000256" key="4">
    <source>
        <dbReference type="ARBA" id="ARBA00022553"/>
    </source>
</evidence>
<feature type="transmembrane region" description="Helical" evidence="21">
    <location>
        <begin position="496"/>
        <end position="523"/>
    </location>
</feature>
<evidence type="ECO:0000256" key="11">
    <source>
        <dbReference type="ARBA" id="ARBA00022840"/>
    </source>
</evidence>
<dbReference type="Gene3D" id="3.30.200.20">
    <property type="entry name" value="Phosphorylase Kinase, domain 1"/>
    <property type="match status" value="1"/>
</dbReference>
<dbReference type="Pfam" id="PF00954">
    <property type="entry name" value="S_locus_glycop"/>
    <property type="match status" value="1"/>
</dbReference>
<dbReference type="GO" id="GO:0005524">
    <property type="term" value="F:ATP binding"/>
    <property type="evidence" value="ECO:0007669"/>
    <property type="project" value="UniProtKB-UniRule"/>
</dbReference>
<feature type="domain" description="Bulb-type lectin" evidence="24">
    <location>
        <begin position="76"/>
        <end position="199"/>
    </location>
</feature>
<evidence type="ECO:0000256" key="19">
    <source>
        <dbReference type="PIRNR" id="PIRNR000641"/>
    </source>
</evidence>
<sequence>MAYFRLFFILVTFSSYLTSAIARLNSSLHLLPGKEWSLTTRGLSSSVNLVPGETVWTNDIESLPETVHFTDVTMARFILLQEIKLHGDHSGFAFGLCFYCTSSTEESCYLTVMFVDILDGVILKGHHQVVWTANRDRPVGAKAVLKFSHKRNLEIYDAQNNWTWSSKTAGALVSSMRIKENGNLVLLNVSGGRVWQSFHHLTDTLLDGQVLKGGQHLVSRIHSKNMSSGLFSLNIDSLALSAYAKADDKPTRYLFVRPNNSKIDGHRLNFVEFRKANLTFHYQKNQSFSSSSLIFNSSRVQILRLDIDGGLRIHGWNPGKSWRVIHVFTLKGEDECQFPLKCGRYGVCRGEKCKCPVSIDGVRHFKPLDRQHPNYGCHQTHYTPSQGTFDKYRVVNFGNLSYFSYYDVSRAVPGLEYEDSCVDKCERNTSCKAAFFMFDTHASKGYCFLTADVLSLMETPSTVQYYSSLHMKIGIHSDTNVTGPSPSPQSSTSQSYSFGLVLSSIFSCLLALLLVAIVCLLVFQKKKIDDWNDHGLLKQVSSKVAIKSFSYLELYVATKKFSEKLGQGGFGTVFKGVFKDGGVVAVKRLETKQGTKEFLREVETVGAIHHINLVRLIGFCANRKHRMLVYEYMSKGSLDKWIFCGNTGTPLDWNTRKKIVMDIAKGLTYLHEECRYKIAHLDVKPHNILLDDNFNAKLSDFGLSKLIKRDESQVVTGARGTLGYLAPEWEHSRITVKADVYSFGILLLEIITGRKILDFLRPHSSVHLLSLLQKKALENQLKDLVECQSEDMQNHVEEAIDMMRLGMWCSDSDYTRRPSMSTVVKVLEGETHAAGTQQQLDEIAPSQ</sequence>
<keyword evidence="14" id="KW-1015">Disulfide bond</keyword>
<evidence type="ECO:0000256" key="1">
    <source>
        <dbReference type="ARBA" id="ARBA00004479"/>
    </source>
</evidence>
<dbReference type="SUPFAM" id="SSF51110">
    <property type="entry name" value="alpha-D-mannose-specific plant lectins"/>
    <property type="match status" value="1"/>
</dbReference>
<dbReference type="InterPro" id="IPR051343">
    <property type="entry name" value="G-type_lectin_kinases/EP1-like"/>
</dbReference>
<name>A0A2P5FDI6_TREOI</name>
<dbReference type="InterPro" id="IPR011009">
    <property type="entry name" value="Kinase-like_dom_sf"/>
</dbReference>
<dbReference type="FunFam" id="3.30.200.20:FF:000178">
    <property type="entry name" value="serine/threonine-protein kinase PBS1-like"/>
    <property type="match status" value="1"/>
</dbReference>
<dbReference type="SUPFAM" id="SSF56112">
    <property type="entry name" value="Protein kinase-like (PK-like)"/>
    <property type="match status" value="1"/>
</dbReference>
<organism evidence="25 26">
    <name type="scientific">Trema orientale</name>
    <name type="common">Charcoal tree</name>
    <name type="synonym">Celtis orientalis</name>
    <dbReference type="NCBI Taxonomy" id="63057"/>
    <lineage>
        <taxon>Eukaryota</taxon>
        <taxon>Viridiplantae</taxon>
        <taxon>Streptophyta</taxon>
        <taxon>Embryophyta</taxon>
        <taxon>Tracheophyta</taxon>
        <taxon>Spermatophyta</taxon>
        <taxon>Magnoliopsida</taxon>
        <taxon>eudicotyledons</taxon>
        <taxon>Gunneridae</taxon>
        <taxon>Pentapetalae</taxon>
        <taxon>rosids</taxon>
        <taxon>fabids</taxon>
        <taxon>Rosales</taxon>
        <taxon>Cannabaceae</taxon>
        <taxon>Trema</taxon>
    </lineage>
</organism>
<evidence type="ECO:0000256" key="3">
    <source>
        <dbReference type="ARBA" id="ARBA00022536"/>
    </source>
</evidence>
<dbReference type="EC" id="2.7.11.1" evidence="19"/>
<evidence type="ECO:0000313" key="26">
    <source>
        <dbReference type="Proteomes" id="UP000237000"/>
    </source>
</evidence>
<evidence type="ECO:0000256" key="13">
    <source>
        <dbReference type="ARBA" id="ARBA00023136"/>
    </source>
</evidence>
<protein>
    <recommendedName>
        <fullName evidence="19">Receptor-like serine/threonine-protein kinase</fullName>
        <ecNumber evidence="19">2.7.11.1</ecNumber>
    </recommendedName>
</protein>
<dbReference type="InterPro" id="IPR036426">
    <property type="entry name" value="Bulb-type_lectin_dom_sf"/>
</dbReference>
<evidence type="ECO:0000256" key="18">
    <source>
        <dbReference type="ARBA" id="ARBA00048679"/>
    </source>
</evidence>
<keyword evidence="2 19" id="KW-0723">Serine/threonine-protein kinase</keyword>
<keyword evidence="12 21" id="KW-1133">Transmembrane helix</keyword>
<evidence type="ECO:0000259" key="24">
    <source>
        <dbReference type="PROSITE" id="PS50927"/>
    </source>
</evidence>
<dbReference type="GO" id="GO:0106310">
    <property type="term" value="F:protein serine kinase activity"/>
    <property type="evidence" value="ECO:0007669"/>
    <property type="project" value="RHEA"/>
</dbReference>
<dbReference type="EMBL" id="JXTC01000042">
    <property type="protein sequence ID" value="PON95847.1"/>
    <property type="molecule type" value="Genomic_DNA"/>
</dbReference>
<feature type="binding site" evidence="20">
    <location>
        <position position="587"/>
    </location>
    <ligand>
        <name>ATP</name>
        <dbReference type="ChEBI" id="CHEBI:30616"/>
    </ligand>
</feature>